<evidence type="ECO:0000259" key="3">
    <source>
        <dbReference type="PROSITE" id="PS50977"/>
    </source>
</evidence>
<dbReference type="PROSITE" id="PS50977">
    <property type="entry name" value="HTH_TETR_2"/>
    <property type="match status" value="1"/>
</dbReference>
<keyword evidence="5" id="KW-1185">Reference proteome</keyword>
<evidence type="ECO:0000313" key="5">
    <source>
        <dbReference type="Proteomes" id="UP001629156"/>
    </source>
</evidence>
<organism evidence="4 5">
    <name type="scientific">Flavobacterium rhizosphaerae</name>
    <dbReference type="NCBI Taxonomy" id="3163298"/>
    <lineage>
        <taxon>Bacteria</taxon>
        <taxon>Pseudomonadati</taxon>
        <taxon>Bacteroidota</taxon>
        <taxon>Flavobacteriia</taxon>
        <taxon>Flavobacteriales</taxon>
        <taxon>Flavobacteriaceae</taxon>
        <taxon>Flavobacterium</taxon>
    </lineage>
</organism>
<sequence>MRLRDTDKEALVKQKAIQLLVQQGFEGFSMNKLAKASGVSVATLYIYYNDKDDLIKKIGVEIVNAFFEAATKNFSPEMPFAEGLRLQWENRIAFTLNNLQQMECWEVIRHSPHGEYVLQNSVGDFKQMMGDFCKNAIKNGQLTQLPLEVFWSIAYGPLYTLLRFHAQGENMGGSPFVFSEEIKERAFETVIKALTP</sequence>
<proteinExistence type="predicted"/>
<gene>
    <name evidence="4" type="ORF">ABS766_15785</name>
</gene>
<dbReference type="PRINTS" id="PR00455">
    <property type="entry name" value="HTHTETR"/>
</dbReference>
<reference evidence="4 5" key="1">
    <citation type="submission" date="2024-06" db="EMBL/GenBank/DDBJ databases">
        <authorList>
            <person name="Kaempfer P."/>
            <person name="Viver T."/>
        </authorList>
    </citation>
    <scope>NUCLEOTIDE SEQUENCE [LARGE SCALE GENOMIC DNA]</scope>
    <source>
        <strain evidence="4 5">ST-119</strain>
    </source>
</reference>
<dbReference type="Pfam" id="PF00440">
    <property type="entry name" value="TetR_N"/>
    <property type="match status" value="1"/>
</dbReference>
<feature type="DNA-binding region" description="H-T-H motif" evidence="2">
    <location>
        <begin position="29"/>
        <end position="48"/>
    </location>
</feature>
<feature type="domain" description="HTH tetR-type" evidence="3">
    <location>
        <begin position="6"/>
        <end position="66"/>
    </location>
</feature>
<evidence type="ECO:0000256" key="2">
    <source>
        <dbReference type="PROSITE-ProRule" id="PRU00335"/>
    </source>
</evidence>
<protein>
    <submittedName>
        <fullName evidence="4">TetR/AcrR family transcriptional regulator</fullName>
    </submittedName>
</protein>
<evidence type="ECO:0000313" key="4">
    <source>
        <dbReference type="EMBL" id="MFL9845882.1"/>
    </source>
</evidence>
<dbReference type="RefSeq" id="WP_408086158.1">
    <property type="nucleotide sequence ID" value="NZ_JBELPZ010000023.1"/>
</dbReference>
<dbReference type="InterPro" id="IPR001647">
    <property type="entry name" value="HTH_TetR"/>
</dbReference>
<keyword evidence="1 2" id="KW-0238">DNA-binding</keyword>
<dbReference type="Gene3D" id="1.10.357.10">
    <property type="entry name" value="Tetracycline Repressor, domain 2"/>
    <property type="match status" value="1"/>
</dbReference>
<name>A0ABW8Z246_9FLAO</name>
<dbReference type="InterPro" id="IPR050624">
    <property type="entry name" value="HTH-type_Tx_Regulator"/>
</dbReference>
<dbReference type="PANTHER" id="PTHR43479:SF7">
    <property type="entry name" value="TETR-FAMILY TRANSCRIPTIONAL REGULATOR"/>
    <property type="match status" value="1"/>
</dbReference>
<dbReference type="SUPFAM" id="SSF46689">
    <property type="entry name" value="Homeodomain-like"/>
    <property type="match status" value="1"/>
</dbReference>
<dbReference type="InterPro" id="IPR009057">
    <property type="entry name" value="Homeodomain-like_sf"/>
</dbReference>
<comment type="caution">
    <text evidence="4">The sequence shown here is derived from an EMBL/GenBank/DDBJ whole genome shotgun (WGS) entry which is preliminary data.</text>
</comment>
<accession>A0ABW8Z246</accession>
<dbReference type="PANTHER" id="PTHR43479">
    <property type="entry name" value="ACREF/ENVCD OPERON REPRESSOR-RELATED"/>
    <property type="match status" value="1"/>
</dbReference>
<dbReference type="Proteomes" id="UP001629156">
    <property type="component" value="Unassembled WGS sequence"/>
</dbReference>
<evidence type="ECO:0000256" key="1">
    <source>
        <dbReference type="ARBA" id="ARBA00023125"/>
    </source>
</evidence>
<dbReference type="EMBL" id="JBELPZ010000023">
    <property type="protein sequence ID" value="MFL9845882.1"/>
    <property type="molecule type" value="Genomic_DNA"/>
</dbReference>